<gene>
    <name evidence="1" type="ORF">PR048_022462</name>
</gene>
<organism evidence="1 2">
    <name type="scientific">Dryococelus australis</name>
    <dbReference type="NCBI Taxonomy" id="614101"/>
    <lineage>
        <taxon>Eukaryota</taxon>
        <taxon>Metazoa</taxon>
        <taxon>Ecdysozoa</taxon>
        <taxon>Arthropoda</taxon>
        <taxon>Hexapoda</taxon>
        <taxon>Insecta</taxon>
        <taxon>Pterygota</taxon>
        <taxon>Neoptera</taxon>
        <taxon>Polyneoptera</taxon>
        <taxon>Phasmatodea</taxon>
        <taxon>Verophasmatodea</taxon>
        <taxon>Anareolatae</taxon>
        <taxon>Phasmatidae</taxon>
        <taxon>Eurycanthinae</taxon>
        <taxon>Dryococelus</taxon>
    </lineage>
</organism>
<protein>
    <submittedName>
        <fullName evidence="1">Uncharacterized protein</fullName>
    </submittedName>
</protein>
<evidence type="ECO:0000313" key="1">
    <source>
        <dbReference type="EMBL" id="KAJ8877999.1"/>
    </source>
</evidence>
<comment type="caution">
    <text evidence="1">The sequence shown here is derived from an EMBL/GenBank/DDBJ whole genome shotgun (WGS) entry which is preliminary data.</text>
</comment>
<name>A0ABQ9H152_9NEOP</name>
<dbReference type="EMBL" id="JARBHB010000008">
    <property type="protein sequence ID" value="KAJ8877999.1"/>
    <property type="molecule type" value="Genomic_DNA"/>
</dbReference>
<reference evidence="1 2" key="1">
    <citation type="submission" date="2023-02" db="EMBL/GenBank/DDBJ databases">
        <title>LHISI_Scaffold_Assembly.</title>
        <authorList>
            <person name="Stuart O.P."/>
            <person name="Cleave R."/>
            <person name="Magrath M.J.L."/>
            <person name="Mikheyev A.S."/>
        </authorList>
    </citation>
    <scope>NUCLEOTIDE SEQUENCE [LARGE SCALE GENOMIC DNA]</scope>
    <source>
        <strain evidence="1">Daus_M_001</strain>
        <tissue evidence="1">Leg muscle</tissue>
    </source>
</reference>
<dbReference type="Proteomes" id="UP001159363">
    <property type="component" value="Chromosome 7"/>
</dbReference>
<sequence length="284" mass="31697">MGENEDKIDVQHVYTEVTFAIGSQLIRNAQDDSEPIADLQRNKHRVPYCQREYGVECTPQQLSVKLLDFCCADKTTVKSVDRREYGVECTPQQLSVKLLDFCCADKTTVKSVDRVSEEIRAALNSEVLTADKGLFIAHSRYCFLPIAVSQCGAAVVEWLACSPSNKAIRVQSRAGSLRVGIVPDDTTDRWVFSRISPFFPRPCIPALLHSNLIGSQDLDVKNHPNLCTLLHCSFESFLNLGTCDFRENNSMETVFQYPTRAPAVSLPSLAAHPRRKTGRCLLGQ</sequence>
<proteinExistence type="predicted"/>
<accession>A0ABQ9H152</accession>
<evidence type="ECO:0000313" key="2">
    <source>
        <dbReference type="Proteomes" id="UP001159363"/>
    </source>
</evidence>
<keyword evidence="2" id="KW-1185">Reference proteome</keyword>